<evidence type="ECO:0000313" key="3">
    <source>
        <dbReference type="EMBL" id="BCB84930.1"/>
    </source>
</evidence>
<dbReference type="Proteomes" id="UP000503011">
    <property type="component" value="Chromosome"/>
</dbReference>
<dbReference type="Gene3D" id="3.40.1620.10">
    <property type="entry name" value="YefM-like domain"/>
    <property type="match status" value="1"/>
</dbReference>
<reference evidence="3 4" key="2">
    <citation type="submission" date="2020-03" db="EMBL/GenBank/DDBJ databases">
        <authorList>
            <person name="Ichikawa N."/>
            <person name="Kimura A."/>
            <person name="Kitahashi Y."/>
            <person name="Uohara A."/>
        </authorList>
    </citation>
    <scope>NUCLEOTIDE SEQUENCE [LARGE SCALE GENOMIC DNA]</scope>
    <source>
        <strain evidence="3 4">NBRC 105367</strain>
    </source>
</reference>
<dbReference type="NCBIfam" id="TIGR01552">
    <property type="entry name" value="phd_fam"/>
    <property type="match status" value="1"/>
</dbReference>
<accession>A0A6F8YFT5</accession>
<comment type="similarity">
    <text evidence="1 2">Belongs to the phD/YefM antitoxin family.</text>
</comment>
<dbReference type="KEGG" id="psuu:Psuf_022430"/>
<dbReference type="SUPFAM" id="SSF143120">
    <property type="entry name" value="YefM-like"/>
    <property type="match status" value="1"/>
</dbReference>
<reference evidence="3 4" key="1">
    <citation type="submission" date="2020-03" db="EMBL/GenBank/DDBJ databases">
        <title>Whole genome shotgun sequence of Phytohabitans suffuscus NBRC 105367.</title>
        <authorList>
            <person name="Komaki H."/>
            <person name="Tamura T."/>
        </authorList>
    </citation>
    <scope>NUCLEOTIDE SEQUENCE [LARGE SCALE GENOMIC DNA]</scope>
    <source>
        <strain evidence="3 4">NBRC 105367</strain>
    </source>
</reference>
<dbReference type="PANTHER" id="PTHR35377">
    <property type="entry name" value="ANTITOXIN VAPB49-RELATED-RELATED"/>
    <property type="match status" value="1"/>
</dbReference>
<dbReference type="PANTHER" id="PTHR35377:SF5">
    <property type="entry name" value="ANTITOXIN VAPB46"/>
    <property type="match status" value="1"/>
</dbReference>
<comment type="function">
    <text evidence="2">Antitoxin component of a type II toxin-antitoxin (TA) system.</text>
</comment>
<organism evidence="3 4">
    <name type="scientific">Phytohabitans suffuscus</name>
    <dbReference type="NCBI Taxonomy" id="624315"/>
    <lineage>
        <taxon>Bacteria</taxon>
        <taxon>Bacillati</taxon>
        <taxon>Actinomycetota</taxon>
        <taxon>Actinomycetes</taxon>
        <taxon>Micromonosporales</taxon>
        <taxon>Micromonosporaceae</taxon>
    </lineage>
</organism>
<dbReference type="EMBL" id="AP022871">
    <property type="protein sequence ID" value="BCB84930.1"/>
    <property type="molecule type" value="Genomic_DNA"/>
</dbReference>
<dbReference type="InterPro" id="IPR051416">
    <property type="entry name" value="phD-YefM_TA_antitoxins"/>
</dbReference>
<evidence type="ECO:0000256" key="2">
    <source>
        <dbReference type="RuleBase" id="RU362080"/>
    </source>
</evidence>
<gene>
    <name evidence="3" type="ORF">Psuf_022430</name>
</gene>
<keyword evidence="4" id="KW-1185">Reference proteome</keyword>
<dbReference type="InterPro" id="IPR006442">
    <property type="entry name" value="Antitoxin_Phd/YefM"/>
</dbReference>
<protein>
    <recommendedName>
        <fullName evidence="2">Antitoxin</fullName>
    </recommendedName>
</protein>
<dbReference type="Pfam" id="PF02604">
    <property type="entry name" value="PhdYeFM_antitox"/>
    <property type="match status" value="1"/>
</dbReference>
<proteinExistence type="inferred from homology"/>
<evidence type="ECO:0000256" key="1">
    <source>
        <dbReference type="ARBA" id="ARBA00009981"/>
    </source>
</evidence>
<evidence type="ECO:0000313" key="4">
    <source>
        <dbReference type="Proteomes" id="UP000503011"/>
    </source>
</evidence>
<dbReference type="AlphaFoldDB" id="A0A6F8YFT5"/>
<sequence length="130" mass="13600">MDQIPIRTLNQNTAEVLARVEHGETVEVTNRGRPIARIVPVTTEAISDLVAAGIVIPATISGPIPMPTALAERDSEAGALLSELRDLDAIHLATAELLTASDKVVSAFVTYDRQLAEAAGQLGLPVVAPA</sequence>
<dbReference type="RefSeq" id="WP_173156351.1">
    <property type="nucleotide sequence ID" value="NZ_AP022871.1"/>
</dbReference>
<dbReference type="InterPro" id="IPR036165">
    <property type="entry name" value="YefM-like_sf"/>
</dbReference>
<dbReference type="GO" id="GO:0097351">
    <property type="term" value="F:toxin sequestering activity"/>
    <property type="evidence" value="ECO:0007669"/>
    <property type="project" value="TreeGrafter"/>
</dbReference>
<name>A0A6F8YFT5_9ACTN</name>